<feature type="non-terminal residue" evidence="1">
    <location>
        <position position="1"/>
    </location>
</feature>
<comment type="caution">
    <text evidence="1">The sequence shown here is derived from an EMBL/GenBank/DDBJ whole genome shotgun (WGS) entry which is preliminary data.</text>
</comment>
<gene>
    <name evidence="1" type="primary">Qrich2_1</name>
    <name evidence="1" type="ORF">PIPCHL_R12583</name>
</gene>
<dbReference type="Proteomes" id="UP000520962">
    <property type="component" value="Unassembled WGS sequence"/>
</dbReference>
<protein>
    <submittedName>
        <fullName evidence="1">QRIC2 protein</fullName>
    </submittedName>
</protein>
<accession>A0A7L0J177</accession>
<evidence type="ECO:0000313" key="2">
    <source>
        <dbReference type="Proteomes" id="UP000520962"/>
    </source>
</evidence>
<name>A0A7L0J177_PIPCL</name>
<dbReference type="AlphaFoldDB" id="A0A7L0J177"/>
<feature type="non-terminal residue" evidence="1">
    <location>
        <position position="154"/>
    </location>
</feature>
<dbReference type="EMBL" id="VXAH01000219">
    <property type="protein sequence ID" value="NXK38244.1"/>
    <property type="molecule type" value="Genomic_DNA"/>
</dbReference>
<keyword evidence="2" id="KW-1185">Reference proteome</keyword>
<evidence type="ECO:0000313" key="1">
    <source>
        <dbReference type="EMBL" id="NXK38244.1"/>
    </source>
</evidence>
<sequence length="154" mass="17612">PISLARSVLQETKSELKKMEEQQEMRNSLLEQMVTEATNQMNAQVRCLLPFLQLGELGEITGTLQAEMEMEEGECSKCTFNIRVFLGELVQRCEKLEEEVDSLKSQQTAVGKVDHIIKQRSQDQQLLKHMEDKVRKIQGDCEELSLVSVSLQKD</sequence>
<reference evidence="1 2" key="1">
    <citation type="submission" date="2019-09" db="EMBL/GenBank/DDBJ databases">
        <title>Bird 10,000 Genomes (B10K) Project - Family phase.</title>
        <authorList>
            <person name="Zhang G."/>
        </authorList>
    </citation>
    <scope>NUCLEOTIDE SEQUENCE [LARGE SCALE GENOMIC DNA]</scope>
    <source>
        <strain evidence="1">B10K-DU-007-02</strain>
        <tissue evidence="1">Mixed tissue sample</tissue>
    </source>
</reference>
<organism evidence="1 2">
    <name type="scientific">Piprites chloris</name>
    <name type="common">Wing-barred manakin</name>
    <dbReference type="NCBI Taxonomy" id="114369"/>
    <lineage>
        <taxon>Eukaryota</taxon>
        <taxon>Metazoa</taxon>
        <taxon>Chordata</taxon>
        <taxon>Craniata</taxon>
        <taxon>Vertebrata</taxon>
        <taxon>Euteleostomi</taxon>
        <taxon>Archelosauria</taxon>
        <taxon>Archosauria</taxon>
        <taxon>Dinosauria</taxon>
        <taxon>Saurischia</taxon>
        <taxon>Theropoda</taxon>
        <taxon>Coelurosauria</taxon>
        <taxon>Aves</taxon>
        <taxon>Neognathae</taxon>
        <taxon>Neoaves</taxon>
        <taxon>Telluraves</taxon>
        <taxon>Australaves</taxon>
        <taxon>Passeriformes</taxon>
        <taxon>Pipridae</taxon>
        <taxon>Piprites</taxon>
    </lineage>
</organism>
<proteinExistence type="predicted"/>